<comment type="subcellular location">
    <subcellularLocation>
        <location evidence="1">Nucleus</location>
        <location evidence="1">Nucleolus</location>
    </subcellularLocation>
</comment>
<accession>A0A8D0H5K2</accession>
<evidence type="ECO:0000256" key="1">
    <source>
        <dbReference type="ARBA" id="ARBA00004604"/>
    </source>
</evidence>
<dbReference type="GO" id="GO:0034455">
    <property type="term" value="C:t-UTP complex"/>
    <property type="evidence" value="ECO:0007669"/>
    <property type="project" value="Ensembl"/>
</dbReference>
<dbReference type="Pfam" id="PF20998">
    <property type="entry name" value="Nol11_C"/>
    <property type="match status" value="1"/>
</dbReference>
<dbReference type="Pfam" id="PF08168">
    <property type="entry name" value="NOL11_N"/>
    <property type="match status" value="1"/>
</dbReference>
<organism evidence="9 10">
    <name type="scientific">Sphenodon punctatus</name>
    <name type="common">Tuatara</name>
    <name type="synonym">Hatteria punctata</name>
    <dbReference type="NCBI Taxonomy" id="8508"/>
    <lineage>
        <taxon>Eukaryota</taxon>
        <taxon>Metazoa</taxon>
        <taxon>Chordata</taxon>
        <taxon>Craniata</taxon>
        <taxon>Vertebrata</taxon>
        <taxon>Euteleostomi</taxon>
        <taxon>Lepidosauria</taxon>
        <taxon>Sphenodontia</taxon>
        <taxon>Sphenodontidae</taxon>
        <taxon>Sphenodon</taxon>
    </lineage>
</organism>
<evidence type="ECO:0000313" key="9">
    <source>
        <dbReference type="Ensembl" id="ENSSPUP00000014457.1"/>
    </source>
</evidence>
<evidence type="ECO:0000256" key="4">
    <source>
        <dbReference type="ARBA" id="ARBA00023159"/>
    </source>
</evidence>
<dbReference type="PANTHER" id="PTHR15633">
    <property type="entry name" value="NUCLEOLAR PROTEIN 11"/>
    <property type="match status" value="1"/>
</dbReference>
<reference evidence="9" key="2">
    <citation type="submission" date="2025-09" db="UniProtKB">
        <authorList>
            <consortium name="Ensembl"/>
        </authorList>
    </citation>
    <scope>IDENTIFICATION</scope>
</reference>
<feature type="domain" description="Nucleolar protein 11 C-terminal" evidence="8">
    <location>
        <begin position="408"/>
        <end position="695"/>
    </location>
</feature>
<protein>
    <submittedName>
        <fullName evidence="9">Nucleolar protein 11</fullName>
    </submittedName>
</protein>
<evidence type="ECO:0000256" key="6">
    <source>
        <dbReference type="ARBA" id="ARBA00023242"/>
    </source>
</evidence>
<dbReference type="PANTHER" id="PTHR15633:SF2">
    <property type="entry name" value="NUCLEOLAR PROTEIN 11"/>
    <property type="match status" value="1"/>
</dbReference>
<dbReference type="GO" id="GO:0030490">
    <property type="term" value="P:maturation of SSU-rRNA"/>
    <property type="evidence" value="ECO:0007669"/>
    <property type="project" value="Ensembl"/>
</dbReference>
<dbReference type="InterPro" id="IPR042859">
    <property type="entry name" value="NOL11"/>
</dbReference>
<evidence type="ECO:0000259" key="8">
    <source>
        <dbReference type="Pfam" id="PF20998"/>
    </source>
</evidence>
<keyword evidence="4" id="KW-0010">Activator</keyword>
<keyword evidence="10" id="KW-1185">Reference proteome</keyword>
<gene>
    <name evidence="9" type="primary">NOL11</name>
</gene>
<dbReference type="InterPro" id="IPR048897">
    <property type="entry name" value="Nol11_C"/>
</dbReference>
<dbReference type="GO" id="GO:1901838">
    <property type="term" value="P:positive regulation of transcription of nucleolar large rRNA by RNA polymerase I"/>
    <property type="evidence" value="ECO:0007669"/>
    <property type="project" value="Ensembl"/>
</dbReference>
<proteinExistence type="predicted"/>
<feature type="domain" description="Nucleolar protein 11 N-terminal" evidence="7">
    <location>
        <begin position="1"/>
        <end position="333"/>
    </location>
</feature>
<keyword evidence="6" id="KW-0539">Nucleus</keyword>
<dbReference type="OMA" id="QGTTGQC"/>
<dbReference type="Ensembl" id="ENSSPUT00000015427.1">
    <property type="protein sequence ID" value="ENSSPUP00000014457.1"/>
    <property type="gene ID" value="ENSSPUG00000011152.1"/>
</dbReference>
<dbReference type="InterPro" id="IPR012584">
    <property type="entry name" value="NOL11_N"/>
</dbReference>
<dbReference type="GeneTree" id="ENSGT00390000009760"/>
<reference evidence="9" key="1">
    <citation type="submission" date="2025-08" db="UniProtKB">
        <authorList>
            <consortium name="Ensembl"/>
        </authorList>
    </citation>
    <scope>IDENTIFICATION</scope>
</reference>
<evidence type="ECO:0000256" key="5">
    <source>
        <dbReference type="ARBA" id="ARBA00023163"/>
    </source>
</evidence>
<evidence type="ECO:0000256" key="3">
    <source>
        <dbReference type="ARBA" id="ARBA00023015"/>
    </source>
</evidence>
<evidence type="ECO:0000259" key="7">
    <source>
        <dbReference type="Pfam" id="PF08168"/>
    </source>
</evidence>
<evidence type="ECO:0000313" key="10">
    <source>
        <dbReference type="Proteomes" id="UP000694392"/>
    </source>
</evidence>
<dbReference type="Proteomes" id="UP000694392">
    <property type="component" value="Unplaced"/>
</dbReference>
<sequence length="698" mass="78269">MAALCEEFTLCSLSVPAGADGQAVLGLEPGADADQVLLTDHGRTVTLYKVSDQKPLGCWSVKQGQTITCPAVCNFETGEYITVHDDKVLRIWKDEDVNLDKAFKATLSAEVYKIHSLPHTEPLVLFKGGGVQSLDALLAAPQQRIEKVISDEVIRWSEAFMEAEQPIVIFTTEKDGEFFVYMQKFNPNILLKYRLQQTGGSSNLLSFAAYLKNKAITLLCLYSNRCVYTVLVSLQSDQEERMLPKSLLLRYAVPSSALKRASLANLDKDHVAILGHVDSAHGNIKECLSIWNTKFQTLQTSQELPQGTTGQLWCYGKRIFVAHGKVLSVILYKCETSSLAAAVGKLKDTQATERRAVSLFLNWNMLQEEEVASLQLHQSVPATAEFKRTLRSRRSDAAQVQPDTLTLEQLLSDIKDCSRNAVEEKLRQFLSSTQKPDFQATVGLLISALVNRCKTEPIFYPQNFFVQLIQTQGLSYSLCPDLMTVALEKKDVHLLQLCLQQFPDIPEAVTCACLKAFLSINDDNLEGRNVNLDSVISYIDTAQNDKVEKQIQIIQNGFNSELLEEDSCDTQLTERRHEKDTNELCPVGPQKAALLNAILHSPYSETFLLPHLKDLSAQQVLLFLRYLQYLHEKCSEEVTTDLPGILCPTINQVLDWMCLLLDAHFTVVVMLPEAKGLLSRLHKFVKTQVRFYSELKSP</sequence>
<keyword evidence="2" id="KW-0698">rRNA processing</keyword>
<evidence type="ECO:0000256" key="2">
    <source>
        <dbReference type="ARBA" id="ARBA00022552"/>
    </source>
</evidence>
<dbReference type="AlphaFoldDB" id="A0A8D0H5K2"/>
<keyword evidence="5" id="KW-0804">Transcription</keyword>
<name>A0A8D0H5K2_SPHPU</name>
<keyword evidence="3" id="KW-0805">Transcription regulation</keyword>
<dbReference type="GO" id="GO:0003723">
    <property type="term" value="F:RNA binding"/>
    <property type="evidence" value="ECO:0007669"/>
    <property type="project" value="TreeGrafter"/>
</dbReference>